<dbReference type="GO" id="GO:0008939">
    <property type="term" value="F:nicotinate-nucleotide-dimethylbenzimidazole phosphoribosyltransferase activity"/>
    <property type="evidence" value="ECO:0007669"/>
    <property type="project" value="UniProtKB-UniRule"/>
</dbReference>
<evidence type="ECO:0000256" key="7">
    <source>
        <dbReference type="ARBA" id="ARBA00022679"/>
    </source>
</evidence>
<reference evidence="11" key="2">
    <citation type="submission" date="2020-02" db="EMBL/GenBank/DDBJ databases">
        <authorList>
            <consortium name="NCBI Pathogen Detection Project"/>
        </authorList>
    </citation>
    <scope>NUCLEOTIDE SEQUENCE</scope>
    <source>
        <strain evidence="11">1839</strain>
    </source>
</reference>
<sequence length="354" mass="37449">METVKDLIALIRPLNKQKMQVAAQHIDGLVKPTNSLGRLESLAIQISGMWGIKQLNNLQKEIIVMCADHGVFDEGVAVSPKEVTRLQALNMLKGITGVCVLARTNQTSVLPVDIGIDCEPIDNMLNIKLAKGSGNIARGPAMSRQDAEHLLLTSARLVKKRAKEGISVFGVGELGIANTTSASAVIAVLTGSDPHDVVGIGANLPQNRVGHKESIVRQAIHINKPDARDAIDVLAKVGGYDLVGMTGVILGAGACGLPVVLDGFLSYAAAIAACQIAPEVKNYCIPSHFSAEKGARLALDYLELRPFLHLDMRLGEGSGAALAMSIIDAACAMYCQMGLLTQSGIHLPDQDTLQ</sequence>
<dbReference type="InterPro" id="IPR017846">
    <property type="entry name" value="Nict_dMeBzImd_PRibTrfase_bact"/>
</dbReference>
<evidence type="ECO:0000256" key="5">
    <source>
        <dbReference type="ARBA" id="ARBA00022573"/>
    </source>
</evidence>
<comment type="subunit">
    <text evidence="10">Homodimer.</text>
</comment>
<dbReference type="AlphaFoldDB" id="A0A765T797"/>
<evidence type="ECO:0000256" key="10">
    <source>
        <dbReference type="HAMAP-Rule" id="MF_00230"/>
    </source>
</evidence>
<organism evidence="11">
    <name type="scientific">Escherichia coli</name>
    <dbReference type="NCBI Taxonomy" id="562"/>
    <lineage>
        <taxon>Bacteria</taxon>
        <taxon>Pseudomonadati</taxon>
        <taxon>Pseudomonadota</taxon>
        <taxon>Gammaproteobacteria</taxon>
        <taxon>Enterobacterales</taxon>
        <taxon>Enterobacteriaceae</taxon>
        <taxon>Escherichia</taxon>
    </lineage>
</organism>
<evidence type="ECO:0000256" key="3">
    <source>
        <dbReference type="ARBA" id="ARBA00011991"/>
    </source>
</evidence>
<comment type="catalytic activity">
    <reaction evidence="9 10">
        <text>5,6-dimethylbenzimidazole + nicotinate beta-D-ribonucleotide = alpha-ribazole 5'-phosphate + nicotinate + H(+)</text>
        <dbReference type="Rhea" id="RHEA:11196"/>
        <dbReference type="ChEBI" id="CHEBI:15378"/>
        <dbReference type="ChEBI" id="CHEBI:15890"/>
        <dbReference type="ChEBI" id="CHEBI:32544"/>
        <dbReference type="ChEBI" id="CHEBI:57502"/>
        <dbReference type="ChEBI" id="CHEBI:57918"/>
        <dbReference type="EC" id="2.4.2.21"/>
    </reaction>
</comment>
<evidence type="ECO:0000256" key="8">
    <source>
        <dbReference type="ARBA" id="ARBA00030686"/>
    </source>
</evidence>
<keyword evidence="7 10" id="KW-0808">Transferase</keyword>
<dbReference type="NCBIfam" id="TIGR03160">
    <property type="entry name" value="cobT_DBIPRT"/>
    <property type="match status" value="1"/>
</dbReference>
<dbReference type="CDD" id="cd02439">
    <property type="entry name" value="DMB-PRT_CobT"/>
    <property type="match status" value="1"/>
</dbReference>
<comment type="similarity">
    <text evidence="2 10">Belongs to the CobT family.</text>
</comment>
<comment type="pathway">
    <text evidence="1 10">Nucleoside biosynthesis; alpha-ribazole biosynthesis; alpha-ribazole from 5,6-dimethylbenzimidazole: step 1/2.</text>
</comment>
<evidence type="ECO:0000256" key="2">
    <source>
        <dbReference type="ARBA" id="ARBA00007110"/>
    </source>
</evidence>
<dbReference type="Pfam" id="PF02277">
    <property type="entry name" value="DBI_PRT"/>
    <property type="match status" value="1"/>
</dbReference>
<dbReference type="InterPro" id="IPR036087">
    <property type="entry name" value="Nict_dMeBzImd_PRibTrfase_sf"/>
</dbReference>
<evidence type="ECO:0000313" key="11">
    <source>
        <dbReference type="EMBL" id="HAG5769213.1"/>
    </source>
</evidence>
<comment type="function">
    <text evidence="10">Catalyzes the synthesis of alpha-ribazole-5'-phosphate from nicotinate mononucleotide (NAMN) and 5,6-dimethylbenzimidazole (DMB).</text>
</comment>
<dbReference type="HAMAP" id="MF_00230">
    <property type="entry name" value="CobT"/>
    <property type="match status" value="1"/>
</dbReference>
<comment type="caution">
    <text evidence="11">The sequence shown here is derived from an EMBL/GenBank/DDBJ whole genome shotgun (WGS) entry which is preliminary data.</text>
</comment>
<dbReference type="SUPFAM" id="SSF52733">
    <property type="entry name" value="Nicotinate mononucleotide:5,6-dimethylbenzimidazole phosphoribosyltransferase (CobT)"/>
    <property type="match status" value="1"/>
</dbReference>
<dbReference type="UniPathway" id="UPA00061">
    <property type="reaction ID" value="UER00516"/>
</dbReference>
<dbReference type="GO" id="GO:0009236">
    <property type="term" value="P:cobalamin biosynthetic process"/>
    <property type="evidence" value="ECO:0007669"/>
    <property type="project" value="UniProtKB-UniRule"/>
</dbReference>
<dbReference type="InterPro" id="IPR023195">
    <property type="entry name" value="Nict_dMeBzImd_PRibTrfase_N"/>
</dbReference>
<evidence type="ECO:0000256" key="9">
    <source>
        <dbReference type="ARBA" id="ARBA00047340"/>
    </source>
</evidence>
<dbReference type="Gene3D" id="3.40.50.10210">
    <property type="match status" value="1"/>
</dbReference>
<dbReference type="EMBL" id="DAAYTU010000004">
    <property type="protein sequence ID" value="HAG5769213.1"/>
    <property type="molecule type" value="Genomic_DNA"/>
</dbReference>
<dbReference type="NCBIfam" id="NF000996">
    <property type="entry name" value="PRK00105.1"/>
    <property type="match status" value="1"/>
</dbReference>
<gene>
    <name evidence="10 11" type="primary">cobT</name>
    <name evidence="11" type="ORF">GGB84_000808</name>
</gene>
<keyword evidence="5 10" id="KW-0169">Cobalamin biosynthesis</keyword>
<dbReference type="Gene3D" id="1.10.1610.10">
    <property type="match status" value="1"/>
</dbReference>
<evidence type="ECO:0000256" key="1">
    <source>
        <dbReference type="ARBA" id="ARBA00005049"/>
    </source>
</evidence>
<dbReference type="EC" id="2.4.2.21" evidence="3 10"/>
<keyword evidence="6 10" id="KW-0328">Glycosyltransferase</keyword>
<dbReference type="InterPro" id="IPR003200">
    <property type="entry name" value="Nict_dMeBzImd_PRibTrfase"/>
</dbReference>
<name>A0A765T797_ECOLX</name>
<feature type="active site" description="Proton acceptor" evidence="10">
    <location>
        <position position="316"/>
    </location>
</feature>
<reference evidence="11" key="1">
    <citation type="journal article" date="2018" name="Genome Biol.">
        <title>SKESA: strategic k-mer extension for scrupulous assemblies.</title>
        <authorList>
            <person name="Souvorov A."/>
            <person name="Agarwala R."/>
            <person name="Lipman D.J."/>
        </authorList>
    </citation>
    <scope>NUCLEOTIDE SEQUENCE [LARGE SCALE GENOMIC DNA]</scope>
    <source>
        <strain evidence="11">1839</strain>
    </source>
</reference>
<proteinExistence type="inferred from homology"/>
<dbReference type="FunFam" id="3.40.50.10210:FF:000001">
    <property type="entry name" value="Nicotinate-nucleotide--dimethylbenzimidazole phosphoribosyltransferase"/>
    <property type="match status" value="1"/>
</dbReference>
<protein>
    <recommendedName>
        <fullName evidence="4 10">Nicotinate-nucleotide--dimethylbenzimidazole phosphoribosyltransferase</fullName>
        <shortName evidence="10">NN:DBI PRT</shortName>
        <ecNumber evidence="3 10">2.4.2.21</ecNumber>
    </recommendedName>
    <alternativeName>
        <fullName evidence="8 10">N(1)-alpha-phosphoribosyltransferase</fullName>
    </alternativeName>
</protein>
<evidence type="ECO:0000256" key="6">
    <source>
        <dbReference type="ARBA" id="ARBA00022676"/>
    </source>
</evidence>
<evidence type="ECO:0000256" key="4">
    <source>
        <dbReference type="ARBA" id="ARBA00015486"/>
    </source>
</evidence>
<dbReference type="PANTHER" id="PTHR43463:SF1">
    <property type="entry name" value="NICOTINATE-NUCLEOTIDE--DIMETHYLBENZIMIDAZOLE PHOSPHORIBOSYLTRANSFERASE"/>
    <property type="match status" value="1"/>
</dbReference>
<accession>A0A765T797</accession>
<dbReference type="PANTHER" id="PTHR43463">
    <property type="entry name" value="NICOTINATE-NUCLEOTIDE--DIMETHYLBENZIMIDAZOLE PHOSPHORIBOSYLTRANSFERASE"/>
    <property type="match status" value="1"/>
</dbReference>